<dbReference type="InterPro" id="IPR005583">
    <property type="entry name" value="YaaA"/>
</dbReference>
<dbReference type="eggNOG" id="COG3022">
    <property type="taxonomic scope" value="Bacteria"/>
</dbReference>
<accession>A0A1Q2M987</accession>
<sequence length="259" mass="29629">MLIVISPAKTLDYESDIPALDTTQPDFLKESAALIKELKALSPQDISNLMKVSDKLGVLNYDRFHSWKRPFTDSNARPALLAFKGDVYTGLEAESMGKRDFNFAQKHLRMLSGLYGLLRPLDLMQPYRLEMGTKFANSGGKNLYEFWDGKITEALNSQLADLKSKQLVNLASNEYFKSVQVKNLQADVVTPHFKDWKNGQYKMISFFAKKARGMMSRWAIDNRVKQAEQLKDFDAAGYYFSEEHSKGNDWVFLRDEQPA</sequence>
<dbReference type="EMBL" id="CP019650">
    <property type="protein sequence ID" value="AQQ69219.1"/>
    <property type="molecule type" value="Genomic_DNA"/>
</dbReference>
<keyword evidence="3" id="KW-1185">Reference proteome</keyword>
<reference evidence="2" key="1">
    <citation type="submission" date="2017-02" db="EMBL/GenBank/DDBJ databases">
        <title>Genome of Microbulbifer agarilyticus GP101.</title>
        <authorList>
            <person name="Jung J."/>
            <person name="Bae S.S."/>
            <person name="Baek K."/>
        </authorList>
    </citation>
    <scope>NUCLEOTIDE SEQUENCE [LARGE SCALE GENOMIC DNA]</scope>
    <source>
        <strain evidence="2">GP101</strain>
    </source>
</reference>
<dbReference type="NCBIfam" id="NF002541">
    <property type="entry name" value="PRK02101.1-1"/>
    <property type="match status" value="1"/>
</dbReference>
<evidence type="ECO:0000313" key="2">
    <source>
        <dbReference type="EMBL" id="AQQ69219.1"/>
    </source>
</evidence>
<dbReference type="NCBIfam" id="NF002542">
    <property type="entry name" value="PRK02101.1-3"/>
    <property type="match status" value="1"/>
</dbReference>
<dbReference type="OrthoDB" id="9777133at2"/>
<dbReference type="Pfam" id="PF03883">
    <property type="entry name" value="H2O2_YaaD"/>
    <property type="match status" value="1"/>
</dbReference>
<dbReference type="GO" id="GO:0005829">
    <property type="term" value="C:cytosol"/>
    <property type="evidence" value="ECO:0007669"/>
    <property type="project" value="TreeGrafter"/>
</dbReference>
<gene>
    <name evidence="2" type="ORF">Mag101_17445</name>
</gene>
<organism evidence="2 3">
    <name type="scientific">Microbulbifer agarilyticus</name>
    <dbReference type="NCBI Taxonomy" id="260552"/>
    <lineage>
        <taxon>Bacteria</taxon>
        <taxon>Pseudomonadati</taxon>
        <taxon>Pseudomonadota</taxon>
        <taxon>Gammaproteobacteria</taxon>
        <taxon>Cellvibrionales</taxon>
        <taxon>Microbulbiferaceae</taxon>
        <taxon>Microbulbifer</taxon>
    </lineage>
</organism>
<name>A0A1Q2M987_9GAMM</name>
<dbReference type="PANTHER" id="PTHR30283">
    <property type="entry name" value="PEROXIDE STRESS RESPONSE PROTEIN YAAA"/>
    <property type="match status" value="1"/>
</dbReference>
<proteinExistence type="inferred from homology"/>
<dbReference type="GO" id="GO:0033194">
    <property type="term" value="P:response to hydroperoxide"/>
    <property type="evidence" value="ECO:0007669"/>
    <property type="project" value="TreeGrafter"/>
</dbReference>
<comment type="similarity">
    <text evidence="1">Belongs to the UPF0246 family.</text>
</comment>
<dbReference type="RefSeq" id="WP_077407816.1">
    <property type="nucleotide sequence ID" value="NZ_CP019650.1"/>
</dbReference>
<protein>
    <recommendedName>
        <fullName evidence="1">UPF0246 protein Mag101_17445</fullName>
    </recommendedName>
</protein>
<dbReference type="PANTHER" id="PTHR30283:SF4">
    <property type="entry name" value="PEROXIDE STRESS RESISTANCE PROTEIN YAAA"/>
    <property type="match status" value="1"/>
</dbReference>
<dbReference type="HAMAP" id="MF_00652">
    <property type="entry name" value="UPF0246"/>
    <property type="match status" value="1"/>
</dbReference>
<dbReference type="KEGG" id="maga:Mag101_17445"/>
<evidence type="ECO:0000313" key="3">
    <source>
        <dbReference type="Proteomes" id="UP000188219"/>
    </source>
</evidence>
<dbReference type="Proteomes" id="UP000188219">
    <property type="component" value="Chromosome"/>
</dbReference>
<dbReference type="STRING" id="260552.Mag101_17445"/>
<evidence type="ECO:0000256" key="1">
    <source>
        <dbReference type="HAMAP-Rule" id="MF_00652"/>
    </source>
</evidence>
<dbReference type="AlphaFoldDB" id="A0A1Q2M987"/>